<dbReference type="STRING" id="81985.R0FY27"/>
<proteinExistence type="predicted"/>
<keyword evidence="1 2" id="KW-0103">Bromodomain</keyword>
<evidence type="ECO:0000313" key="5">
    <source>
        <dbReference type="EMBL" id="EOA27646.1"/>
    </source>
</evidence>
<dbReference type="Gene3D" id="1.20.920.10">
    <property type="entry name" value="Bromodomain-like"/>
    <property type="match status" value="1"/>
</dbReference>
<evidence type="ECO:0000256" key="1">
    <source>
        <dbReference type="ARBA" id="ARBA00023117"/>
    </source>
</evidence>
<accession>R0FY27</accession>
<dbReference type="AlphaFoldDB" id="R0FY27"/>
<dbReference type="Proteomes" id="UP000029121">
    <property type="component" value="Unassembled WGS sequence"/>
</dbReference>
<dbReference type="InterPro" id="IPR036427">
    <property type="entry name" value="Bromodomain-like_sf"/>
</dbReference>
<keyword evidence="6" id="KW-1185">Reference proteome</keyword>
<evidence type="ECO:0000256" key="3">
    <source>
        <dbReference type="SAM" id="Coils"/>
    </source>
</evidence>
<gene>
    <name evidence="5" type="ORF">CARUB_v10023794mg</name>
</gene>
<organism evidence="5 6">
    <name type="scientific">Capsella rubella</name>
    <dbReference type="NCBI Taxonomy" id="81985"/>
    <lineage>
        <taxon>Eukaryota</taxon>
        <taxon>Viridiplantae</taxon>
        <taxon>Streptophyta</taxon>
        <taxon>Embryophyta</taxon>
        <taxon>Tracheophyta</taxon>
        <taxon>Spermatophyta</taxon>
        <taxon>Magnoliopsida</taxon>
        <taxon>eudicotyledons</taxon>
        <taxon>Gunneridae</taxon>
        <taxon>Pentapetalae</taxon>
        <taxon>rosids</taxon>
        <taxon>malvids</taxon>
        <taxon>Brassicales</taxon>
        <taxon>Brassicaceae</taxon>
        <taxon>Camelineae</taxon>
        <taxon>Capsella</taxon>
    </lineage>
</organism>
<dbReference type="eggNOG" id="KOG1474">
    <property type="taxonomic scope" value="Eukaryota"/>
</dbReference>
<dbReference type="PROSITE" id="PS50014">
    <property type="entry name" value="BROMODOMAIN_2"/>
    <property type="match status" value="1"/>
</dbReference>
<dbReference type="SMART" id="SM00297">
    <property type="entry name" value="BROMO"/>
    <property type="match status" value="1"/>
</dbReference>
<dbReference type="InterPro" id="IPR001487">
    <property type="entry name" value="Bromodomain"/>
</dbReference>
<reference evidence="6" key="1">
    <citation type="journal article" date="2013" name="Nat. Genet.">
        <title>The Capsella rubella genome and the genomic consequences of rapid mating system evolution.</title>
        <authorList>
            <person name="Slotte T."/>
            <person name="Hazzouri K.M."/>
            <person name="Agren J.A."/>
            <person name="Koenig D."/>
            <person name="Maumus F."/>
            <person name="Guo Y.L."/>
            <person name="Steige K."/>
            <person name="Platts A.E."/>
            <person name="Escobar J.S."/>
            <person name="Newman L.K."/>
            <person name="Wang W."/>
            <person name="Mandakova T."/>
            <person name="Vello E."/>
            <person name="Smith L.M."/>
            <person name="Henz S.R."/>
            <person name="Steffen J."/>
            <person name="Takuno S."/>
            <person name="Brandvain Y."/>
            <person name="Coop G."/>
            <person name="Andolfatto P."/>
            <person name="Hu T.T."/>
            <person name="Blanchette M."/>
            <person name="Clark R.M."/>
            <person name="Quesneville H."/>
            <person name="Nordborg M."/>
            <person name="Gaut B.S."/>
            <person name="Lysak M.A."/>
            <person name="Jenkins J."/>
            <person name="Grimwood J."/>
            <person name="Chapman J."/>
            <person name="Prochnik S."/>
            <person name="Shu S."/>
            <person name="Rokhsar D."/>
            <person name="Schmutz J."/>
            <person name="Weigel D."/>
            <person name="Wright S.I."/>
        </authorList>
    </citation>
    <scope>NUCLEOTIDE SEQUENCE [LARGE SCALE GENOMIC DNA]</scope>
    <source>
        <strain evidence="6">cv. Monte Gargano</strain>
    </source>
</reference>
<dbReference type="PROSITE" id="PS00633">
    <property type="entry name" value="BROMODOMAIN_1"/>
    <property type="match status" value="1"/>
</dbReference>
<evidence type="ECO:0000313" key="6">
    <source>
        <dbReference type="Proteomes" id="UP000029121"/>
    </source>
</evidence>
<dbReference type="InterPro" id="IPR018359">
    <property type="entry name" value="Bromodomain_CS"/>
</dbReference>
<dbReference type="PANTHER" id="PTHR45926">
    <property type="entry name" value="OSJNBA0053K19.4 PROTEIN"/>
    <property type="match status" value="1"/>
</dbReference>
<sequence>MSVHVKEEPVLVSNCEVENSELAIFNDGNGESELEDFGTCVDDITERVSQLEQKVVEVEHFYSSKDGAAQTNTSKSNSGGKKIAISQPNISKCNSAGKDKIKAKHVSSPELMRQFATMFRQIAQNKWAWPFMEPVDVKGLGLHDYYKVIEKPMDLGTIKKKMDGSEYSNVREIYADVRLVFKNAMKYNEAKEDVYVMAESLLQKFEEKWIQIMPKLVEEEKKQAEEEAEEYASKQLTLEAAQAEMARDLSNELYEIDLQLEKLRESVVHRCRFLNSSVTHFTL</sequence>
<dbReference type="Pfam" id="PF00439">
    <property type="entry name" value="Bromodomain"/>
    <property type="match status" value="1"/>
</dbReference>
<keyword evidence="3" id="KW-0175">Coiled coil</keyword>
<dbReference type="EMBL" id="KB870808">
    <property type="protein sequence ID" value="EOA27646.1"/>
    <property type="molecule type" value="Genomic_DNA"/>
</dbReference>
<evidence type="ECO:0000256" key="2">
    <source>
        <dbReference type="PROSITE-ProRule" id="PRU00035"/>
    </source>
</evidence>
<protein>
    <recommendedName>
        <fullName evidence="4">Bromo domain-containing protein</fullName>
    </recommendedName>
</protein>
<feature type="coiled-coil region" evidence="3">
    <location>
        <begin position="217"/>
        <end position="266"/>
    </location>
</feature>
<name>R0FY27_9BRAS</name>
<dbReference type="SUPFAM" id="SSF47370">
    <property type="entry name" value="Bromodomain"/>
    <property type="match status" value="1"/>
</dbReference>
<feature type="domain" description="Bromo" evidence="4">
    <location>
        <begin position="123"/>
        <end position="195"/>
    </location>
</feature>
<dbReference type="PRINTS" id="PR00503">
    <property type="entry name" value="BROMODOMAIN"/>
</dbReference>
<evidence type="ECO:0000259" key="4">
    <source>
        <dbReference type="PROSITE" id="PS50014"/>
    </source>
</evidence>